<dbReference type="AlphaFoldDB" id="A0A849BLT5"/>
<feature type="domain" description="Periplasmic binding protein" evidence="5">
    <location>
        <begin position="45"/>
        <end position="302"/>
    </location>
</feature>
<comment type="subcellular location">
    <subcellularLocation>
        <location evidence="1">Cell envelope</location>
    </subcellularLocation>
</comment>
<dbReference type="RefSeq" id="WP_171201467.1">
    <property type="nucleotide sequence ID" value="NZ_BAAANP010000011.1"/>
</dbReference>
<keyword evidence="7" id="KW-1185">Reference proteome</keyword>
<protein>
    <submittedName>
        <fullName evidence="6">Substrate-binding domain-containing protein</fullName>
    </submittedName>
</protein>
<feature type="chain" id="PRO_5039678544" evidence="4">
    <location>
        <begin position="25"/>
        <end position="343"/>
    </location>
</feature>
<dbReference type="PANTHER" id="PTHR46847">
    <property type="entry name" value="D-ALLOSE-BINDING PERIPLASMIC PROTEIN-RELATED"/>
    <property type="match status" value="1"/>
</dbReference>
<dbReference type="GO" id="GO:0030246">
    <property type="term" value="F:carbohydrate binding"/>
    <property type="evidence" value="ECO:0007669"/>
    <property type="project" value="UniProtKB-ARBA"/>
</dbReference>
<dbReference type="Pfam" id="PF13407">
    <property type="entry name" value="Peripla_BP_4"/>
    <property type="match status" value="1"/>
</dbReference>
<evidence type="ECO:0000256" key="4">
    <source>
        <dbReference type="SAM" id="SignalP"/>
    </source>
</evidence>
<dbReference type="SUPFAM" id="SSF53822">
    <property type="entry name" value="Periplasmic binding protein-like I"/>
    <property type="match status" value="1"/>
</dbReference>
<evidence type="ECO:0000259" key="5">
    <source>
        <dbReference type="Pfam" id="PF13407"/>
    </source>
</evidence>
<evidence type="ECO:0000256" key="2">
    <source>
        <dbReference type="ARBA" id="ARBA00007639"/>
    </source>
</evidence>
<proteinExistence type="inferred from homology"/>
<keyword evidence="3 4" id="KW-0732">Signal</keyword>
<organism evidence="6 7">
    <name type="scientific">Pseudokineococcus marinus</name>
    <dbReference type="NCBI Taxonomy" id="351215"/>
    <lineage>
        <taxon>Bacteria</taxon>
        <taxon>Bacillati</taxon>
        <taxon>Actinomycetota</taxon>
        <taxon>Actinomycetes</taxon>
        <taxon>Kineosporiales</taxon>
        <taxon>Kineosporiaceae</taxon>
        <taxon>Pseudokineococcus</taxon>
    </lineage>
</organism>
<reference evidence="6 7" key="1">
    <citation type="submission" date="2020-05" db="EMBL/GenBank/DDBJ databases">
        <title>MicrobeNet Type strains.</title>
        <authorList>
            <person name="Nicholson A.C."/>
        </authorList>
    </citation>
    <scope>NUCLEOTIDE SEQUENCE [LARGE SCALE GENOMIC DNA]</scope>
    <source>
        <strain evidence="6 7">JCM 14547</strain>
    </source>
</reference>
<accession>A0A849BLT5</accession>
<dbReference type="CDD" id="cd06320">
    <property type="entry name" value="PBP1_allose_binding"/>
    <property type="match status" value="1"/>
</dbReference>
<comment type="similarity">
    <text evidence="2">Belongs to the bacterial solute-binding protein 2 family.</text>
</comment>
<dbReference type="EMBL" id="JABEMA010000003">
    <property type="protein sequence ID" value="NNH21604.1"/>
    <property type="molecule type" value="Genomic_DNA"/>
</dbReference>
<dbReference type="Gene3D" id="3.40.50.2300">
    <property type="match status" value="2"/>
</dbReference>
<dbReference type="PROSITE" id="PS51257">
    <property type="entry name" value="PROKAR_LIPOPROTEIN"/>
    <property type="match status" value="1"/>
</dbReference>
<name>A0A849BLT5_9ACTN</name>
<evidence type="ECO:0000313" key="6">
    <source>
        <dbReference type="EMBL" id="NNH21604.1"/>
    </source>
</evidence>
<dbReference type="GO" id="GO:0030313">
    <property type="term" value="C:cell envelope"/>
    <property type="evidence" value="ECO:0007669"/>
    <property type="project" value="UniProtKB-SubCell"/>
</dbReference>
<gene>
    <name evidence="6" type="ORF">HLB09_00590</name>
</gene>
<dbReference type="PANTHER" id="PTHR46847:SF1">
    <property type="entry name" value="D-ALLOSE-BINDING PERIPLASMIC PROTEIN-RELATED"/>
    <property type="match status" value="1"/>
</dbReference>
<dbReference type="InterPro" id="IPR025997">
    <property type="entry name" value="SBP_2_dom"/>
</dbReference>
<evidence type="ECO:0000313" key="7">
    <source>
        <dbReference type="Proteomes" id="UP000555552"/>
    </source>
</evidence>
<dbReference type="Proteomes" id="UP000555552">
    <property type="component" value="Unassembled WGS sequence"/>
</dbReference>
<feature type="signal peptide" evidence="4">
    <location>
        <begin position="1"/>
        <end position="24"/>
    </location>
</feature>
<sequence length="343" mass="34437">MTRPSLRPLSFAVLPVLLLASACGGEQDATSSDTPSGDGGDVRVAAVIKGLDNPFFQAMRDGIEAGASDAGVGVEVQAAQSITDTTGQAERLTALAQQSYDCYVVNPITGNNLVQGLAQLPEGTPVVNIDQPVDEEAAQAAGLEIDSYIGTDNEAAGALAGEHMVELLGGSGTVGLVAGVAGDVTSAARIDGFSSAASDLDLLPVVSADWNRQQALTAATDLITANPDIKGFFAANDDMGLGIARAVANAGLEDQISVISVDGNEEALQAVADGDLAATVAQYPYAVGQLGVEACASLARGEDVEAEVDAPVALVTPDVAEQALAAFPQPFEDGAAAASPTAG</sequence>
<dbReference type="InterPro" id="IPR028082">
    <property type="entry name" value="Peripla_BP_I"/>
</dbReference>
<comment type="caution">
    <text evidence="6">The sequence shown here is derived from an EMBL/GenBank/DDBJ whole genome shotgun (WGS) entry which is preliminary data.</text>
</comment>
<evidence type="ECO:0000256" key="3">
    <source>
        <dbReference type="ARBA" id="ARBA00022729"/>
    </source>
</evidence>
<evidence type="ECO:0000256" key="1">
    <source>
        <dbReference type="ARBA" id="ARBA00004196"/>
    </source>
</evidence>